<keyword evidence="1" id="KW-1133">Transmembrane helix</keyword>
<evidence type="ECO:0000313" key="2">
    <source>
        <dbReference type="EMBL" id="ESL01606.1"/>
    </source>
</evidence>
<name>V2Y1Q7_9FIRM</name>
<feature type="transmembrane region" description="Helical" evidence="1">
    <location>
        <begin position="12"/>
        <end position="31"/>
    </location>
</feature>
<sequence>MIGLLMISEPVFFFFEDCLVLLLGIFLFIGLSSHQEPDKWSSNLSQTLFCLYQAYILTYYEPDEQ</sequence>
<dbReference type="STRING" id="592026.GCWU0000282_003167"/>
<proteinExistence type="predicted"/>
<keyword evidence="1" id="KW-0472">Membrane</keyword>
<keyword evidence="1" id="KW-0812">Transmembrane</keyword>
<keyword evidence="3" id="KW-1185">Reference proteome</keyword>
<evidence type="ECO:0000256" key="1">
    <source>
        <dbReference type="SAM" id="Phobius"/>
    </source>
</evidence>
<dbReference type="Proteomes" id="UP000018227">
    <property type="component" value="Unassembled WGS sequence"/>
</dbReference>
<comment type="caution">
    <text evidence="2">The sequence shown here is derived from an EMBL/GenBank/DDBJ whole genome shotgun (WGS) entry which is preliminary data.</text>
</comment>
<evidence type="ECO:0000313" key="3">
    <source>
        <dbReference type="Proteomes" id="UP000018227"/>
    </source>
</evidence>
<gene>
    <name evidence="2" type="ORF">GCWU0000282_003167</name>
</gene>
<protein>
    <submittedName>
        <fullName evidence="2">Uncharacterized protein</fullName>
    </submittedName>
</protein>
<dbReference type="HOGENOM" id="CLU_2841740_0_0_9"/>
<accession>V2Y1Q7</accession>
<organism evidence="2 3">
    <name type="scientific">Catonella morbi ATCC 51271</name>
    <dbReference type="NCBI Taxonomy" id="592026"/>
    <lineage>
        <taxon>Bacteria</taxon>
        <taxon>Bacillati</taxon>
        <taxon>Bacillota</taxon>
        <taxon>Clostridia</taxon>
        <taxon>Lachnospirales</taxon>
        <taxon>Lachnospiraceae</taxon>
        <taxon>Catonella</taxon>
    </lineage>
</organism>
<dbReference type="AlphaFoldDB" id="V2Y1Q7"/>
<dbReference type="EMBL" id="ACIL03000021">
    <property type="protein sequence ID" value="ESL01606.1"/>
    <property type="molecule type" value="Genomic_DNA"/>
</dbReference>
<reference evidence="2 3" key="1">
    <citation type="submission" date="2013-06" db="EMBL/GenBank/DDBJ databases">
        <authorList>
            <person name="Weinstock G."/>
            <person name="Sodergren E."/>
            <person name="Clifton S."/>
            <person name="Fulton L."/>
            <person name="Fulton B."/>
            <person name="Courtney L."/>
            <person name="Fronick C."/>
            <person name="Harrison M."/>
            <person name="Strong C."/>
            <person name="Farmer C."/>
            <person name="Delahaunty K."/>
            <person name="Markovic C."/>
            <person name="Hall O."/>
            <person name="Minx P."/>
            <person name="Tomlinson C."/>
            <person name="Mitreva M."/>
            <person name="Nelson J."/>
            <person name="Hou S."/>
            <person name="Wollam A."/>
            <person name="Pepin K.H."/>
            <person name="Johnson M."/>
            <person name="Bhonagiri V."/>
            <person name="Nash W.E."/>
            <person name="Warren W."/>
            <person name="Chinwalla A."/>
            <person name="Mardis E.R."/>
            <person name="Wilson R.K."/>
        </authorList>
    </citation>
    <scope>NUCLEOTIDE SEQUENCE [LARGE SCALE GENOMIC DNA]</scope>
    <source>
        <strain evidence="2 3">ATCC 51271</strain>
    </source>
</reference>